<proteinExistence type="predicted"/>
<sequence>MKKLIVFLVFMVLGTGGLIAQQKKQVKNQNHVQTHAQEQIQEQNQEQIQLQFQDGVLTVTLENGTSIQLLIDQDQTIDQIRDQLKLKDGSCKDDATLDLLADQTKLKIQARLKDGSCDDSSSLLQQILNLFNF</sequence>
<reference evidence="2" key="1">
    <citation type="submission" date="2017-06" db="EMBL/GenBank/DDBJ databases">
        <authorList>
            <person name="Varghese N."/>
            <person name="Submissions S."/>
        </authorList>
    </citation>
    <scope>NUCLEOTIDE SEQUENCE [LARGE SCALE GENOMIC DNA]</scope>
    <source>
        <strain evidence="2">DSM 27993</strain>
    </source>
</reference>
<organism evidence="1 2">
    <name type="scientific">Lutibacter flavus</name>
    <dbReference type="NCBI Taxonomy" id="691689"/>
    <lineage>
        <taxon>Bacteria</taxon>
        <taxon>Pseudomonadati</taxon>
        <taxon>Bacteroidota</taxon>
        <taxon>Flavobacteriia</taxon>
        <taxon>Flavobacteriales</taxon>
        <taxon>Flavobacteriaceae</taxon>
        <taxon>Lutibacter</taxon>
    </lineage>
</organism>
<gene>
    <name evidence="1" type="ORF">SAMN04488111_0780</name>
</gene>
<dbReference type="EMBL" id="FZNX01000001">
    <property type="protein sequence ID" value="SNR35865.1"/>
    <property type="molecule type" value="Genomic_DNA"/>
</dbReference>
<dbReference type="Proteomes" id="UP000198412">
    <property type="component" value="Unassembled WGS sequence"/>
</dbReference>
<evidence type="ECO:0000313" key="2">
    <source>
        <dbReference type="Proteomes" id="UP000198412"/>
    </source>
</evidence>
<dbReference type="RefSeq" id="WP_089377095.1">
    <property type="nucleotide sequence ID" value="NZ_FZNX01000001.1"/>
</dbReference>
<dbReference type="AlphaFoldDB" id="A0A238VND1"/>
<evidence type="ECO:0000313" key="1">
    <source>
        <dbReference type="EMBL" id="SNR35865.1"/>
    </source>
</evidence>
<accession>A0A238VND1</accession>
<keyword evidence="2" id="KW-1185">Reference proteome</keyword>
<name>A0A238VND1_9FLAO</name>
<evidence type="ECO:0008006" key="3">
    <source>
        <dbReference type="Google" id="ProtNLM"/>
    </source>
</evidence>
<protein>
    <recommendedName>
        <fullName evidence="3">Ubiquitin-like domain-containing protein</fullName>
    </recommendedName>
</protein>